<evidence type="ECO:0000313" key="2">
    <source>
        <dbReference type="EMBL" id="KAG8628746.1"/>
    </source>
</evidence>
<dbReference type="Pfam" id="PF12697">
    <property type="entry name" value="Abhydrolase_6"/>
    <property type="match status" value="1"/>
</dbReference>
<dbReference type="AlphaFoldDB" id="A0A8K0L6Q8"/>
<gene>
    <name evidence="2" type="ORF">KVT40_002611</name>
</gene>
<organism evidence="2 3">
    <name type="scientific">Elsinoe batatas</name>
    <dbReference type="NCBI Taxonomy" id="2601811"/>
    <lineage>
        <taxon>Eukaryota</taxon>
        <taxon>Fungi</taxon>
        <taxon>Dikarya</taxon>
        <taxon>Ascomycota</taxon>
        <taxon>Pezizomycotina</taxon>
        <taxon>Dothideomycetes</taxon>
        <taxon>Dothideomycetidae</taxon>
        <taxon>Myriangiales</taxon>
        <taxon>Elsinoaceae</taxon>
        <taxon>Elsinoe</taxon>
    </lineage>
</organism>
<keyword evidence="3" id="KW-1185">Reference proteome</keyword>
<name>A0A8K0L6Q8_9PEZI</name>
<feature type="domain" description="AB hydrolase-1" evidence="1">
    <location>
        <begin position="91"/>
        <end position="320"/>
    </location>
</feature>
<dbReference type="SUPFAM" id="SSF53474">
    <property type="entry name" value="alpha/beta-Hydrolases"/>
    <property type="match status" value="1"/>
</dbReference>
<dbReference type="PANTHER" id="PTHR43689:SF8">
    <property type="entry name" value="ALPHA_BETA-HYDROLASES SUPERFAMILY PROTEIN"/>
    <property type="match status" value="1"/>
</dbReference>
<dbReference type="Gene3D" id="3.40.50.1820">
    <property type="entry name" value="alpha/beta hydrolase"/>
    <property type="match status" value="2"/>
</dbReference>
<dbReference type="EMBL" id="JAESVG020000003">
    <property type="protein sequence ID" value="KAG8628746.1"/>
    <property type="molecule type" value="Genomic_DNA"/>
</dbReference>
<dbReference type="Proteomes" id="UP000809789">
    <property type="component" value="Unassembled WGS sequence"/>
</dbReference>
<accession>A0A8K0L6Q8</accession>
<dbReference type="InterPro" id="IPR000073">
    <property type="entry name" value="AB_hydrolase_1"/>
</dbReference>
<dbReference type="OrthoDB" id="190201at2759"/>
<dbReference type="InterPro" id="IPR029058">
    <property type="entry name" value="AB_hydrolase_fold"/>
</dbReference>
<reference evidence="2" key="1">
    <citation type="submission" date="2021-07" db="EMBL/GenBank/DDBJ databases">
        <title>Elsinoe batatas strain:CRI-CJ2 Genome sequencing and assembly.</title>
        <authorList>
            <person name="Huang L."/>
        </authorList>
    </citation>
    <scope>NUCLEOTIDE SEQUENCE</scope>
    <source>
        <strain evidence="2">CRI-CJ2</strain>
    </source>
</reference>
<protein>
    <recommendedName>
        <fullName evidence="1">AB hydrolase-1 domain-containing protein</fullName>
    </recommendedName>
</protein>
<comment type="caution">
    <text evidence="2">The sequence shown here is derived from an EMBL/GenBank/DDBJ whole genome shotgun (WGS) entry which is preliminary data.</text>
</comment>
<proteinExistence type="predicted"/>
<dbReference type="PANTHER" id="PTHR43689">
    <property type="entry name" value="HYDROLASE"/>
    <property type="match status" value="1"/>
</dbReference>
<evidence type="ECO:0000259" key="1">
    <source>
        <dbReference type="Pfam" id="PF12697"/>
    </source>
</evidence>
<sequence length="332" mass="35717">MIDQKLEKLEIPLPFSHSIAHPTPSSLAHPSVSYLPLSGLSVYHPTRIPSATMTTTTITLDSIPYHTTLQLPSPSSIAPHPPTAPLITLSHALMASPAMWDPLLPPLLNAGYRVLTYAHPGHSPSGPPPTSMQNFIHFDTLTSHLASIIRHHNAACFAPVRADPAAHPDVNSTTLDDEDVVAAGAPGLTSLPHAQGLWDERIALFEKDLEQGTEELVEQTVGRWLPGDEERSVEAREVAKGMTRGCAIEGYRACAGGIGGYDYTEELGNVTARTLVVVGSRDGAVGERGVNEDVARRTGGRFVWLDGAGHLPPIHMPEEFGRLVVEFLEEEG</sequence>
<evidence type="ECO:0000313" key="3">
    <source>
        <dbReference type="Proteomes" id="UP000809789"/>
    </source>
</evidence>